<keyword evidence="1 4" id="KW-0808">Transferase</keyword>
<reference evidence="6" key="2">
    <citation type="journal article" date="2016" name="Virus Res.">
        <title>Novel mycoviruses discovered from metatranscriptomics survey of soybean phyllosphere phytobiomes.</title>
        <authorList>
            <person name="Marzano S.Y."/>
            <person name="Domier L.L."/>
        </authorList>
    </citation>
    <scope>NUCLEOTIDE SEQUENCE</scope>
    <source>
        <strain evidence="6">SaSSRV1-1</strain>
    </source>
</reference>
<dbReference type="InterPro" id="IPR002166">
    <property type="entry name" value="RNA_pol_HCV"/>
</dbReference>
<dbReference type="GO" id="GO:0000166">
    <property type="term" value="F:nucleotide binding"/>
    <property type="evidence" value="ECO:0007669"/>
    <property type="project" value="UniProtKB-KW"/>
</dbReference>
<dbReference type="GO" id="GO:0003723">
    <property type="term" value="F:RNA binding"/>
    <property type="evidence" value="ECO:0007669"/>
    <property type="project" value="InterPro"/>
</dbReference>
<proteinExistence type="predicted"/>
<dbReference type="GO" id="GO:0003968">
    <property type="term" value="F:RNA-directed RNA polymerase activity"/>
    <property type="evidence" value="ECO:0007669"/>
    <property type="project" value="UniProtKB-KW"/>
</dbReference>
<dbReference type="CDD" id="cd23179">
    <property type="entry name" value="ps_ssRNAv_Tolivirales_RdRp"/>
    <property type="match status" value="1"/>
</dbReference>
<dbReference type="EC" id="2.7.7.48" evidence="4"/>
<evidence type="ECO:0000256" key="1">
    <source>
        <dbReference type="ARBA" id="ARBA00022679"/>
    </source>
</evidence>
<keyword evidence="4" id="KW-0547">Nucleotide-binding</keyword>
<protein>
    <recommendedName>
        <fullName evidence="4">RNA-directed RNA polymerase</fullName>
        <ecNumber evidence="4">2.7.7.48</ecNumber>
    </recommendedName>
</protein>
<evidence type="ECO:0000259" key="5">
    <source>
        <dbReference type="PROSITE" id="PS50507"/>
    </source>
</evidence>
<evidence type="ECO:0000313" key="6">
    <source>
        <dbReference type="EMBL" id="ALM62232.1"/>
    </source>
</evidence>
<keyword evidence="3 4" id="KW-0693">Viral RNA replication</keyword>
<organism evidence="6">
    <name type="scientific">Soybean leaf-associated ssRNA virus 1</name>
    <dbReference type="NCBI Taxonomy" id="1719267"/>
    <lineage>
        <taxon>Viruses</taxon>
        <taxon>Riboviria</taxon>
    </lineage>
</organism>
<keyword evidence="2 4" id="KW-0548">Nucleotidyltransferase</keyword>
<feature type="domain" description="RdRp catalytic" evidence="5">
    <location>
        <begin position="213"/>
        <end position="331"/>
    </location>
</feature>
<comment type="catalytic activity">
    <reaction evidence="4">
        <text>RNA(n) + a ribonucleoside 5'-triphosphate = RNA(n+1) + diphosphate</text>
        <dbReference type="Rhea" id="RHEA:21248"/>
        <dbReference type="Rhea" id="RHEA-COMP:14527"/>
        <dbReference type="Rhea" id="RHEA-COMP:17342"/>
        <dbReference type="ChEBI" id="CHEBI:33019"/>
        <dbReference type="ChEBI" id="CHEBI:61557"/>
        <dbReference type="ChEBI" id="CHEBI:140395"/>
        <dbReference type="EC" id="2.7.7.48"/>
    </reaction>
</comment>
<dbReference type="SUPFAM" id="SSF56672">
    <property type="entry name" value="DNA/RNA polymerases"/>
    <property type="match status" value="1"/>
</dbReference>
<evidence type="ECO:0000256" key="4">
    <source>
        <dbReference type="RuleBase" id="RU363062"/>
    </source>
</evidence>
<dbReference type="InterPro" id="IPR007094">
    <property type="entry name" value="RNA-dir_pol_PSvirus"/>
</dbReference>
<name>A0A0S1WF86_9VIRU</name>
<dbReference type="PROSITE" id="PS50507">
    <property type="entry name" value="RDRP_SSRNA_POS"/>
    <property type="match status" value="1"/>
</dbReference>
<accession>A0A0S1WF86</accession>
<evidence type="ECO:0000256" key="3">
    <source>
        <dbReference type="ARBA" id="ARBA00022953"/>
    </source>
</evidence>
<dbReference type="Pfam" id="PF00998">
    <property type="entry name" value="RdRP_3"/>
    <property type="match status" value="1"/>
</dbReference>
<evidence type="ECO:0000256" key="2">
    <source>
        <dbReference type="ARBA" id="ARBA00022695"/>
    </source>
</evidence>
<dbReference type="EMBL" id="KT598231">
    <property type="protein sequence ID" value="ALM62232.1"/>
    <property type="molecule type" value="Genomic_RNA"/>
</dbReference>
<reference evidence="6" key="1">
    <citation type="submission" date="2015-08" db="EMBL/GenBank/DDBJ databases">
        <authorList>
            <person name="Babu N.S."/>
            <person name="Beckwith C.J."/>
            <person name="Beseler K.G."/>
            <person name="Brison A."/>
            <person name="Carone J.V."/>
            <person name="Caskin T.P."/>
            <person name="Diamond M."/>
            <person name="Durham M.E."/>
            <person name="Foxe J.M."/>
            <person name="Go M."/>
            <person name="Henderson B.A."/>
            <person name="Jones I.B."/>
            <person name="McGettigan J.A."/>
            <person name="Micheletti S.J."/>
            <person name="Nasrallah M.E."/>
            <person name="Ortiz D."/>
            <person name="Piller C.R."/>
            <person name="Privatt S.R."/>
            <person name="Schneider S.L."/>
            <person name="Sharp S."/>
            <person name="Smith T.C."/>
            <person name="Stanton J.D."/>
            <person name="Ullery H.E."/>
            <person name="Wilson R.J."/>
            <person name="Serrano M.G."/>
            <person name="Buck G."/>
            <person name="Lee V."/>
            <person name="Wang Y."/>
            <person name="Carvalho R."/>
            <person name="Voegtly L."/>
            <person name="Shi R."/>
            <person name="Duckworth R."/>
            <person name="Johnson A."/>
            <person name="Loviza R."/>
            <person name="Walstead R."/>
            <person name="Shah Z."/>
            <person name="Kiflezghi M."/>
            <person name="Wade K."/>
            <person name="Ball S.L."/>
            <person name="Bradley K.W."/>
            <person name="Asai D.J."/>
            <person name="Bowman C.A."/>
            <person name="Russell D.A."/>
            <person name="Pope W.H."/>
            <person name="Jacobs-Sera D."/>
            <person name="Hendrix R.W."/>
            <person name="Hatfull G.F."/>
        </authorList>
    </citation>
    <scope>NUCLEOTIDE SEQUENCE</scope>
    <source>
        <strain evidence="6">SaSSRV1-1</strain>
    </source>
</reference>
<keyword evidence="4 6" id="KW-0696">RNA-directed RNA polymerase</keyword>
<dbReference type="GO" id="GO:0039694">
    <property type="term" value="P:viral RNA genome replication"/>
    <property type="evidence" value="ECO:0007669"/>
    <property type="project" value="InterPro"/>
</dbReference>
<sequence length="531" mass="59493">MELRNGAKLLVPEEDTLKVDYCPGKRRMYRAYVPKEEGIWAPACYANCRDNELAALKLRTLGPTPPDPAIWPDDVLSEFKGLRVLVKVLNVDKWDIWRTARSYDGRLRRRYLEAAHSLETDGWIDRRDYKLSAFLKSEKHNPRAKIGKPRMIFPRSPRYNLVLASYLKPLEHALWKSWRFGLGVSPTRVSAKGLNSAARAELISAKMRGIGDCVVFEVDGKAFEAHVSARQLGLESSVYKAAFRGDAELASLLKVQRVLKGRTSAGVRFERSGGRASGDFNTGMGNTILMGCFVSVALRRFAFENPGVRCTLLADGDNALVFVSSRWADRLRSSFANRISSICGHEMTVEDPTDVLEKVVFGQSQPIVTSDGLKMVRDFRKVLAGAFCGHRHYFDRTFAPRLMYEVALAELSLARGVPVLEPYFRSCVQALEGFKRLRDPSLFLEGHLLGVNVEHVKRPFEAISIDTRVSFESAFGVGVQEQLDLEQRLVSGVRADLRRVATGALWLDEVVTGEDGRSGSETVDAWDHCFL</sequence>
<dbReference type="InterPro" id="IPR043502">
    <property type="entry name" value="DNA/RNA_pol_sf"/>
</dbReference>